<keyword evidence="1" id="KW-0732">Signal</keyword>
<dbReference type="PROSITE" id="PS51257">
    <property type="entry name" value="PROKAR_LIPOPROTEIN"/>
    <property type="match status" value="1"/>
</dbReference>
<gene>
    <name evidence="2" type="ORF">SAMN04489864_104272</name>
</gene>
<keyword evidence="3" id="KW-1185">Reference proteome</keyword>
<protein>
    <submittedName>
        <fullName evidence="2">Uncharacterized protein</fullName>
    </submittedName>
</protein>
<organism evidence="2 3">
    <name type="scientific">Pedobacter insulae</name>
    <dbReference type="NCBI Taxonomy" id="414048"/>
    <lineage>
        <taxon>Bacteria</taxon>
        <taxon>Pseudomonadati</taxon>
        <taxon>Bacteroidota</taxon>
        <taxon>Sphingobacteriia</taxon>
        <taxon>Sphingobacteriales</taxon>
        <taxon>Sphingobacteriaceae</taxon>
        <taxon>Pedobacter</taxon>
    </lineage>
</organism>
<evidence type="ECO:0000313" key="2">
    <source>
        <dbReference type="EMBL" id="SFH04553.1"/>
    </source>
</evidence>
<evidence type="ECO:0000256" key="1">
    <source>
        <dbReference type="SAM" id="SignalP"/>
    </source>
</evidence>
<sequence length="146" mass="16564">MKSKAIFLLVIFLLNTVVGFACALGMEEKHDNDNHSHTKAAVHEHKDHQHNHAKGHEHKMTSTPGLDFSKEDPCCKKVVNELTIQNKLIPESAKVLVSLPVVWLTNYAYNLLIPVSSIERGQSGYIDHRYRPPNEDIRISIQSFQI</sequence>
<accession>A0A1I2WT87</accession>
<dbReference type="OrthoDB" id="657403at2"/>
<feature type="chain" id="PRO_5011504268" evidence="1">
    <location>
        <begin position="24"/>
        <end position="146"/>
    </location>
</feature>
<name>A0A1I2WT87_9SPHI</name>
<reference evidence="2 3" key="1">
    <citation type="submission" date="2016-10" db="EMBL/GenBank/DDBJ databases">
        <authorList>
            <person name="de Groot N.N."/>
        </authorList>
    </citation>
    <scope>NUCLEOTIDE SEQUENCE [LARGE SCALE GENOMIC DNA]</scope>
    <source>
        <strain evidence="2 3">DSM 18684</strain>
    </source>
</reference>
<dbReference type="AlphaFoldDB" id="A0A1I2WT87"/>
<dbReference type="Proteomes" id="UP000199666">
    <property type="component" value="Unassembled WGS sequence"/>
</dbReference>
<dbReference type="RefSeq" id="WP_090993211.1">
    <property type="nucleotide sequence ID" value="NZ_FOPP01000004.1"/>
</dbReference>
<dbReference type="EMBL" id="FOPP01000004">
    <property type="protein sequence ID" value="SFH04553.1"/>
    <property type="molecule type" value="Genomic_DNA"/>
</dbReference>
<proteinExistence type="predicted"/>
<evidence type="ECO:0000313" key="3">
    <source>
        <dbReference type="Proteomes" id="UP000199666"/>
    </source>
</evidence>
<feature type="signal peptide" evidence="1">
    <location>
        <begin position="1"/>
        <end position="23"/>
    </location>
</feature>
<dbReference type="STRING" id="414048.SAMN04489864_104272"/>